<proteinExistence type="predicted"/>
<dbReference type="AlphaFoldDB" id="A0A0F9FYD9"/>
<feature type="non-terminal residue" evidence="1">
    <location>
        <position position="107"/>
    </location>
</feature>
<sequence length="107" mass="11913">MRKPSMASNGGDAVNATKYKIPVKYRIPVDVTDDDWTAIATEADSVHLSMGEYLVMTHRAFVQAARADLTETLCEIEDLTGDPPASISAQLRHLRKERFGAHTVERR</sequence>
<organism evidence="1">
    <name type="scientific">marine sediment metagenome</name>
    <dbReference type="NCBI Taxonomy" id="412755"/>
    <lineage>
        <taxon>unclassified sequences</taxon>
        <taxon>metagenomes</taxon>
        <taxon>ecological metagenomes</taxon>
    </lineage>
</organism>
<gene>
    <name evidence="1" type="ORF">LCGC14_2247980</name>
</gene>
<reference evidence="1" key="1">
    <citation type="journal article" date="2015" name="Nature">
        <title>Complex archaea that bridge the gap between prokaryotes and eukaryotes.</title>
        <authorList>
            <person name="Spang A."/>
            <person name="Saw J.H."/>
            <person name="Jorgensen S.L."/>
            <person name="Zaremba-Niedzwiedzka K."/>
            <person name="Martijn J."/>
            <person name="Lind A.E."/>
            <person name="van Eijk R."/>
            <person name="Schleper C."/>
            <person name="Guy L."/>
            <person name="Ettema T.J."/>
        </authorList>
    </citation>
    <scope>NUCLEOTIDE SEQUENCE</scope>
</reference>
<protein>
    <submittedName>
        <fullName evidence="1">Uncharacterized protein</fullName>
    </submittedName>
</protein>
<name>A0A0F9FYD9_9ZZZZ</name>
<accession>A0A0F9FYD9</accession>
<dbReference type="EMBL" id="LAZR01030583">
    <property type="protein sequence ID" value="KKL56177.1"/>
    <property type="molecule type" value="Genomic_DNA"/>
</dbReference>
<evidence type="ECO:0000313" key="1">
    <source>
        <dbReference type="EMBL" id="KKL56177.1"/>
    </source>
</evidence>
<comment type="caution">
    <text evidence="1">The sequence shown here is derived from an EMBL/GenBank/DDBJ whole genome shotgun (WGS) entry which is preliminary data.</text>
</comment>